<dbReference type="PANTHER" id="PTHR42852:SF13">
    <property type="entry name" value="PROTEIN DIPZ"/>
    <property type="match status" value="1"/>
</dbReference>
<dbReference type="AlphaFoldDB" id="A0A420FTY8"/>
<dbReference type="Proteomes" id="UP000286402">
    <property type="component" value="Unassembled WGS sequence"/>
</dbReference>
<reference evidence="2 3" key="1">
    <citation type="submission" date="2016-07" db="EMBL/GenBank/DDBJ databases">
        <title>Genome analysis of Sphingobacterium siyangense T12B17.</title>
        <authorList>
            <person name="Xu D."/>
            <person name="Su Y."/>
            <person name="Zheng S."/>
        </authorList>
    </citation>
    <scope>NUCLEOTIDE SEQUENCE [LARGE SCALE GENOMIC DNA]</scope>
    <source>
        <strain evidence="2 3">T12B17</strain>
    </source>
</reference>
<dbReference type="SUPFAM" id="SSF52833">
    <property type="entry name" value="Thioredoxin-like"/>
    <property type="match status" value="1"/>
</dbReference>
<sequence length="477" mass="55465">MKYTFFTFLIGFIFINLSQSEAKDLVVYSSKDSATIELIVNGDLNENLYFLKKSTLEQNEDIIKIISKKMHRNIFTVTMENNLPALLYLRYQNEDYPIYIDKDNRIEIEVELRSEKTNPERITIKDPINTYILKKNKLLDEKNLDLKRLYSLPKDNFLLVNSTIEHEIENLRNVYFPKIADKKFKQLDSNDLKAFIAIRNILYADYHNYFTHNNLNPILKLDDININELKKSEINLLSQYVVDLLGMYLDHKVKEKNNCKNKIYNEEQICLFNQRLDLGLSLFKSSKIANFFSAQTLLYALKTGNPTFFETNILRLKEIFKRPDYLSVVVEKARAMEAIGKGKAAPDISLKRINGSTFDLSSLNGKKIYMNIWSQGCSSSIQELANINKLVDGIETRSNAFVLNIYIDNDLNELNGYLKNTKLNGLNVTLENAEDFKKKYFISTLPRYIIINEQGIIETPYAQKPGSKEVRDYMQKP</sequence>
<proteinExistence type="predicted"/>
<dbReference type="GO" id="GO:0016491">
    <property type="term" value="F:oxidoreductase activity"/>
    <property type="evidence" value="ECO:0007669"/>
    <property type="project" value="InterPro"/>
</dbReference>
<gene>
    <name evidence="2" type="ORF">BCY89_27770</name>
</gene>
<evidence type="ECO:0000313" key="3">
    <source>
        <dbReference type="Proteomes" id="UP000286402"/>
    </source>
</evidence>
<protein>
    <recommendedName>
        <fullName evidence="1">Redoxin domain-containing protein</fullName>
    </recommendedName>
</protein>
<dbReference type="InterPro" id="IPR036249">
    <property type="entry name" value="Thioredoxin-like_sf"/>
</dbReference>
<dbReference type="Pfam" id="PF08534">
    <property type="entry name" value="Redoxin"/>
    <property type="match status" value="1"/>
</dbReference>
<dbReference type="Gene3D" id="3.40.30.10">
    <property type="entry name" value="Glutaredoxin"/>
    <property type="match status" value="1"/>
</dbReference>
<keyword evidence="3" id="KW-1185">Reference proteome</keyword>
<dbReference type="InterPro" id="IPR050553">
    <property type="entry name" value="Thioredoxin_ResA/DsbE_sf"/>
</dbReference>
<evidence type="ECO:0000259" key="1">
    <source>
        <dbReference type="Pfam" id="PF08534"/>
    </source>
</evidence>
<dbReference type="PANTHER" id="PTHR42852">
    <property type="entry name" value="THIOL:DISULFIDE INTERCHANGE PROTEIN DSBE"/>
    <property type="match status" value="1"/>
</dbReference>
<dbReference type="InterPro" id="IPR013740">
    <property type="entry name" value="Redoxin"/>
</dbReference>
<dbReference type="RefSeq" id="WP_120334457.1">
    <property type="nucleotide sequence ID" value="NZ_MCAQ01000013.1"/>
</dbReference>
<evidence type="ECO:0000313" key="2">
    <source>
        <dbReference type="EMBL" id="RKF36395.1"/>
    </source>
</evidence>
<feature type="domain" description="Redoxin" evidence="1">
    <location>
        <begin position="341"/>
        <end position="459"/>
    </location>
</feature>
<comment type="caution">
    <text evidence="2">The sequence shown here is derived from an EMBL/GenBank/DDBJ whole genome shotgun (WGS) entry which is preliminary data.</text>
</comment>
<organism evidence="2 3">
    <name type="scientific">Sphingobacterium siyangense</name>
    <dbReference type="NCBI Taxonomy" id="459529"/>
    <lineage>
        <taxon>Bacteria</taxon>
        <taxon>Pseudomonadati</taxon>
        <taxon>Bacteroidota</taxon>
        <taxon>Sphingobacteriia</taxon>
        <taxon>Sphingobacteriales</taxon>
        <taxon>Sphingobacteriaceae</taxon>
        <taxon>Sphingobacterium</taxon>
    </lineage>
</organism>
<name>A0A420FTY8_9SPHI</name>
<accession>A0A420FTY8</accession>
<dbReference type="EMBL" id="MCAQ01000013">
    <property type="protein sequence ID" value="RKF36395.1"/>
    <property type="molecule type" value="Genomic_DNA"/>
</dbReference>